<dbReference type="STRING" id="1121416.SAMN02745220_04493"/>
<dbReference type="Gene3D" id="1.20.58.220">
    <property type="entry name" value="Phosphate transport system protein phou homolog 2, domain 2"/>
    <property type="match status" value="1"/>
</dbReference>
<dbReference type="InterPro" id="IPR038078">
    <property type="entry name" value="PhoU-like_sf"/>
</dbReference>
<comment type="similarity">
    <text evidence="1">Belongs to the UPF0111 family.</text>
</comment>
<evidence type="ECO:0000256" key="1">
    <source>
        <dbReference type="ARBA" id="ARBA00008591"/>
    </source>
</evidence>
<protein>
    <recommendedName>
        <fullName evidence="4">Phosphate transport regulator</fullName>
    </recommendedName>
</protein>
<dbReference type="PANTHER" id="PTHR37298">
    <property type="entry name" value="UPF0111 PROTEIN YKAA"/>
    <property type="match status" value="1"/>
</dbReference>
<dbReference type="InterPro" id="IPR018445">
    <property type="entry name" value="Put_Phosphate_transp_reg"/>
</dbReference>
<dbReference type="RefSeq" id="WP_073615897.1">
    <property type="nucleotide sequence ID" value="NZ_FRFE01000034.1"/>
</dbReference>
<gene>
    <name evidence="2" type="ORF">SAMN02745220_04493</name>
</gene>
<evidence type="ECO:0000313" key="3">
    <source>
        <dbReference type="Proteomes" id="UP000184603"/>
    </source>
</evidence>
<dbReference type="Proteomes" id="UP000184603">
    <property type="component" value="Unassembled WGS sequence"/>
</dbReference>
<proteinExistence type="inferred from homology"/>
<dbReference type="AlphaFoldDB" id="A0A1M7YI50"/>
<accession>A0A1M7YI50</accession>
<dbReference type="InterPro" id="IPR052912">
    <property type="entry name" value="UPF0111_domain"/>
</dbReference>
<dbReference type="EMBL" id="FRFE01000034">
    <property type="protein sequence ID" value="SHO52283.1"/>
    <property type="molecule type" value="Genomic_DNA"/>
</dbReference>
<evidence type="ECO:0008006" key="4">
    <source>
        <dbReference type="Google" id="ProtNLM"/>
    </source>
</evidence>
<evidence type="ECO:0000313" key="2">
    <source>
        <dbReference type="EMBL" id="SHO52283.1"/>
    </source>
</evidence>
<reference evidence="2 3" key="1">
    <citation type="submission" date="2016-12" db="EMBL/GenBank/DDBJ databases">
        <authorList>
            <person name="Song W.-J."/>
            <person name="Kurnit D.M."/>
        </authorList>
    </citation>
    <scope>NUCLEOTIDE SEQUENCE [LARGE SCALE GENOMIC DNA]</scope>
    <source>
        <strain evidence="2 3">DSM 18488</strain>
    </source>
</reference>
<organism evidence="2 3">
    <name type="scientific">Desulfopila aestuarii DSM 18488</name>
    <dbReference type="NCBI Taxonomy" id="1121416"/>
    <lineage>
        <taxon>Bacteria</taxon>
        <taxon>Pseudomonadati</taxon>
        <taxon>Thermodesulfobacteriota</taxon>
        <taxon>Desulfobulbia</taxon>
        <taxon>Desulfobulbales</taxon>
        <taxon>Desulfocapsaceae</taxon>
        <taxon>Desulfopila</taxon>
    </lineage>
</organism>
<dbReference type="PANTHER" id="PTHR37298:SF1">
    <property type="entry name" value="UPF0111 PROTEIN YKAA"/>
    <property type="match status" value="1"/>
</dbReference>
<sequence>MISQFLAKILPPAENRFYTFFEEAAQVCELSAQLFYQIVHSDPKERDTCLIHTGSYKKRAVEALEGSLTLLNSSFITPIDREDIQLISTSLYKCTKSILKACSNLRSYNIDSYNDIVKNQAEILIRSTEELLNIINTFRKASSLEEVTQISRRIKEIENRGDEILASATEELFSGKYDAIYVLKLRDIYKGIENAVDRCSIISDLIMSVVLKHN</sequence>
<dbReference type="Pfam" id="PF01865">
    <property type="entry name" value="PhoU_div"/>
    <property type="match status" value="1"/>
</dbReference>
<keyword evidence="3" id="KW-1185">Reference proteome</keyword>
<dbReference type="OrthoDB" id="9797568at2"/>
<name>A0A1M7YI50_9BACT</name>